<keyword evidence="7" id="KW-1185">Reference proteome</keyword>
<sequence>MSFLDQMNIFARVAELSSFTQAADSLGLPKASVSNAVQQLENQLGVRLLHRTTRKVVLTNDGQSFYERCKDALADMDELQTMFQLQRANPLKGRVRLDMSTVVARQAVLPRLPELLQQHPQLQLEISSTERRVDLVREGFDCVVRAGPVTDPGLITRPVGAMRMANCVSPAYIARWGVPQSLADLARHTQVIYTATLGAKPTGFDYSEAGEDRSLPMPGPVTVNNAEAYQAACLAGLGLIQVPFVGVRELIEQGQLVEVLPDWPAPPMPLSLVYANRRNLSTRVRVVMDWLHAVLLDYLAE</sequence>
<gene>
    <name evidence="6" type="ORF">RF819_16735</name>
</gene>
<dbReference type="PROSITE" id="PS50931">
    <property type="entry name" value="HTH_LYSR"/>
    <property type="match status" value="1"/>
</dbReference>
<dbReference type="Pfam" id="PF03466">
    <property type="entry name" value="LysR_substrate"/>
    <property type="match status" value="1"/>
</dbReference>
<evidence type="ECO:0000256" key="1">
    <source>
        <dbReference type="ARBA" id="ARBA00009437"/>
    </source>
</evidence>
<dbReference type="STRING" id="28066.RF819_16735"/>
<proteinExistence type="inferred from homology"/>
<evidence type="ECO:0000313" key="6">
    <source>
        <dbReference type="EMBL" id="OOV08147.1"/>
    </source>
</evidence>
<evidence type="ECO:0000259" key="5">
    <source>
        <dbReference type="PROSITE" id="PS50931"/>
    </source>
</evidence>
<feature type="domain" description="HTH lysR-type" evidence="5">
    <location>
        <begin position="1"/>
        <end position="59"/>
    </location>
</feature>
<dbReference type="AlphaFoldDB" id="A0A1T1AVR6"/>
<dbReference type="SUPFAM" id="SSF46785">
    <property type="entry name" value="Winged helix' DNA-binding domain"/>
    <property type="match status" value="1"/>
</dbReference>
<dbReference type="PANTHER" id="PTHR30537">
    <property type="entry name" value="HTH-TYPE TRANSCRIPTIONAL REGULATOR"/>
    <property type="match status" value="1"/>
</dbReference>
<dbReference type="InterPro" id="IPR036390">
    <property type="entry name" value="WH_DNA-bd_sf"/>
</dbReference>
<dbReference type="CDD" id="cd08472">
    <property type="entry name" value="PBP2_CrgA_like_3"/>
    <property type="match status" value="1"/>
</dbReference>
<accession>A0A1T1AVR6</accession>
<dbReference type="InterPro" id="IPR058163">
    <property type="entry name" value="LysR-type_TF_proteobact-type"/>
</dbReference>
<comment type="caution">
    <text evidence="6">The sequence shown here is derived from an EMBL/GenBank/DDBJ whole genome shotgun (WGS) entry which is preliminary data.</text>
</comment>
<organism evidence="6 7">
    <name type="scientific">Rhodoferax fermentans</name>
    <dbReference type="NCBI Taxonomy" id="28066"/>
    <lineage>
        <taxon>Bacteria</taxon>
        <taxon>Pseudomonadati</taxon>
        <taxon>Pseudomonadota</taxon>
        <taxon>Betaproteobacteria</taxon>
        <taxon>Burkholderiales</taxon>
        <taxon>Comamonadaceae</taxon>
        <taxon>Rhodoferax</taxon>
    </lineage>
</organism>
<dbReference type="Gene3D" id="1.10.10.10">
    <property type="entry name" value="Winged helix-like DNA-binding domain superfamily/Winged helix DNA-binding domain"/>
    <property type="match status" value="1"/>
</dbReference>
<keyword evidence="3" id="KW-0238">DNA-binding</keyword>
<evidence type="ECO:0000313" key="7">
    <source>
        <dbReference type="Proteomes" id="UP000190750"/>
    </source>
</evidence>
<dbReference type="FunFam" id="3.40.190.290:FF:000001">
    <property type="entry name" value="Transcriptional regulator, LysR family"/>
    <property type="match status" value="1"/>
</dbReference>
<keyword evidence="2" id="KW-0805">Transcription regulation</keyword>
<dbReference type="PRINTS" id="PR00039">
    <property type="entry name" value="HTHLYSR"/>
</dbReference>
<dbReference type="GO" id="GO:0043565">
    <property type="term" value="F:sequence-specific DNA binding"/>
    <property type="evidence" value="ECO:0007669"/>
    <property type="project" value="TreeGrafter"/>
</dbReference>
<keyword evidence="4" id="KW-0804">Transcription</keyword>
<dbReference type="PANTHER" id="PTHR30537:SF72">
    <property type="entry name" value="LYSR FAMILY TRANSCRIPTIONAL REGULATOR"/>
    <property type="match status" value="1"/>
</dbReference>
<dbReference type="Gene3D" id="3.40.190.290">
    <property type="match status" value="1"/>
</dbReference>
<comment type="similarity">
    <text evidence="1">Belongs to the LysR transcriptional regulatory family.</text>
</comment>
<dbReference type="InterPro" id="IPR000847">
    <property type="entry name" value="LysR_HTH_N"/>
</dbReference>
<dbReference type="Pfam" id="PF00126">
    <property type="entry name" value="HTH_1"/>
    <property type="match status" value="1"/>
</dbReference>
<dbReference type="OrthoDB" id="9076738at2"/>
<dbReference type="GO" id="GO:0003700">
    <property type="term" value="F:DNA-binding transcription factor activity"/>
    <property type="evidence" value="ECO:0007669"/>
    <property type="project" value="InterPro"/>
</dbReference>
<dbReference type="Proteomes" id="UP000190750">
    <property type="component" value="Unassembled WGS sequence"/>
</dbReference>
<dbReference type="GO" id="GO:0006351">
    <property type="term" value="P:DNA-templated transcription"/>
    <property type="evidence" value="ECO:0007669"/>
    <property type="project" value="TreeGrafter"/>
</dbReference>
<evidence type="ECO:0000256" key="4">
    <source>
        <dbReference type="ARBA" id="ARBA00023163"/>
    </source>
</evidence>
<dbReference type="InterPro" id="IPR036388">
    <property type="entry name" value="WH-like_DNA-bd_sf"/>
</dbReference>
<reference evidence="6 7" key="1">
    <citation type="submission" date="2017-01" db="EMBL/GenBank/DDBJ databases">
        <title>Genome sequencing of Rhodoferax fermentans JCM 7819.</title>
        <authorList>
            <person name="Kim Y.J."/>
            <person name="Farh M.E.-A."/>
            <person name="Yang D.-C."/>
        </authorList>
    </citation>
    <scope>NUCLEOTIDE SEQUENCE [LARGE SCALE GENOMIC DNA]</scope>
    <source>
        <strain evidence="6 7">JCM 7819</strain>
    </source>
</reference>
<dbReference type="EMBL" id="MTJN01000002">
    <property type="protein sequence ID" value="OOV08147.1"/>
    <property type="molecule type" value="Genomic_DNA"/>
</dbReference>
<dbReference type="InterPro" id="IPR005119">
    <property type="entry name" value="LysR_subst-bd"/>
</dbReference>
<protein>
    <submittedName>
        <fullName evidence="6">LysR family transcriptional regulator</fullName>
    </submittedName>
</protein>
<evidence type="ECO:0000256" key="3">
    <source>
        <dbReference type="ARBA" id="ARBA00023125"/>
    </source>
</evidence>
<name>A0A1T1AVR6_RHOFE</name>
<evidence type="ECO:0000256" key="2">
    <source>
        <dbReference type="ARBA" id="ARBA00023015"/>
    </source>
</evidence>
<dbReference type="FunFam" id="1.10.10.10:FF:000001">
    <property type="entry name" value="LysR family transcriptional regulator"/>
    <property type="match status" value="1"/>
</dbReference>
<dbReference type="SUPFAM" id="SSF53850">
    <property type="entry name" value="Periplasmic binding protein-like II"/>
    <property type="match status" value="1"/>
</dbReference>
<dbReference type="RefSeq" id="WP_078366016.1">
    <property type="nucleotide sequence ID" value="NZ_MTJN01000002.1"/>
</dbReference>